<evidence type="ECO:0000259" key="1">
    <source>
        <dbReference type="Pfam" id="PF01636"/>
    </source>
</evidence>
<feature type="non-terminal residue" evidence="2">
    <location>
        <position position="1"/>
    </location>
</feature>
<protein>
    <recommendedName>
        <fullName evidence="1">Aminoglycoside phosphotransferase domain-containing protein</fullName>
    </recommendedName>
</protein>
<dbReference type="Pfam" id="PF01636">
    <property type="entry name" value="APH"/>
    <property type="match status" value="1"/>
</dbReference>
<proteinExistence type="predicted"/>
<dbReference type="Gene3D" id="3.90.1200.10">
    <property type="match status" value="1"/>
</dbReference>
<dbReference type="Proteomes" id="UP000230790">
    <property type="component" value="Unassembled WGS sequence"/>
</dbReference>
<name>A0A2M8Q8B7_9CHLR</name>
<dbReference type="AlphaFoldDB" id="A0A2M8Q8B7"/>
<organism evidence="2 3">
    <name type="scientific">Candidatus Thermofonsia Clade 3 bacterium</name>
    <dbReference type="NCBI Taxonomy" id="2364212"/>
    <lineage>
        <taxon>Bacteria</taxon>
        <taxon>Bacillati</taxon>
        <taxon>Chloroflexota</taxon>
        <taxon>Candidatus Thermofontia</taxon>
        <taxon>Candidatus Thermofonsia Clade 3</taxon>
    </lineage>
</organism>
<dbReference type="InterPro" id="IPR002575">
    <property type="entry name" value="Aminoglycoside_PTrfase"/>
</dbReference>
<accession>A0A2M8Q8B7</accession>
<sequence>WIERFTSDLDELEGSSSVPPFVSPATMQWMRQETGRLAAMTEAAPFAAKPTAAIHGDLHLANVLVEATGRWWLIDWDDLAYGDPAADLAMVLAPLIARGESVEALLGTRDDAFLCRFALCQRAVLLDLVIDSLADWADADRLPAAAAAVRHAKRAAHERGLVVYRKRYAT</sequence>
<evidence type="ECO:0000313" key="2">
    <source>
        <dbReference type="EMBL" id="PJF46035.1"/>
    </source>
</evidence>
<gene>
    <name evidence="2" type="ORF">CUN48_15850</name>
</gene>
<dbReference type="SUPFAM" id="SSF56112">
    <property type="entry name" value="Protein kinase-like (PK-like)"/>
    <property type="match status" value="1"/>
</dbReference>
<dbReference type="InterPro" id="IPR011009">
    <property type="entry name" value="Kinase-like_dom_sf"/>
</dbReference>
<comment type="caution">
    <text evidence="2">The sequence shown here is derived from an EMBL/GenBank/DDBJ whole genome shotgun (WGS) entry which is preliminary data.</text>
</comment>
<feature type="domain" description="Aminoglycoside phosphotransferase" evidence="1">
    <location>
        <begin position="37"/>
        <end position="101"/>
    </location>
</feature>
<evidence type="ECO:0000313" key="3">
    <source>
        <dbReference type="Proteomes" id="UP000230790"/>
    </source>
</evidence>
<dbReference type="EMBL" id="PGTN01000527">
    <property type="protein sequence ID" value="PJF46035.1"/>
    <property type="molecule type" value="Genomic_DNA"/>
</dbReference>
<reference evidence="2 3" key="1">
    <citation type="submission" date="2017-11" db="EMBL/GenBank/DDBJ databases">
        <title>Evolution of Phototrophy in the Chloroflexi Phylum Driven by Horizontal Gene Transfer.</title>
        <authorList>
            <person name="Ward L.M."/>
            <person name="Hemp J."/>
            <person name="Shih P.M."/>
            <person name="Mcglynn S.E."/>
            <person name="Fischer W."/>
        </authorList>
    </citation>
    <scope>NUCLEOTIDE SEQUENCE [LARGE SCALE GENOMIC DNA]</scope>
    <source>
        <strain evidence="2">JP3_7</strain>
    </source>
</reference>